<evidence type="ECO:0000313" key="2">
    <source>
        <dbReference type="EMBL" id="MBP3954674.1"/>
    </source>
</evidence>
<accession>A0ABS5BLT6</accession>
<reference evidence="2 3" key="1">
    <citation type="submission" date="2021-04" db="EMBL/GenBank/DDBJ databases">
        <authorList>
            <person name="Ivanova A."/>
        </authorList>
    </citation>
    <scope>NUCLEOTIDE SEQUENCE [LARGE SCALE GENOMIC DNA]</scope>
    <source>
        <strain evidence="2 3">G18</strain>
    </source>
</reference>
<keyword evidence="3" id="KW-1185">Reference proteome</keyword>
<feature type="chain" id="PRO_5045284885" evidence="1">
    <location>
        <begin position="21"/>
        <end position="189"/>
    </location>
</feature>
<organism evidence="2 3">
    <name type="scientific">Gemmata palustris</name>
    <dbReference type="NCBI Taxonomy" id="2822762"/>
    <lineage>
        <taxon>Bacteria</taxon>
        <taxon>Pseudomonadati</taxon>
        <taxon>Planctomycetota</taxon>
        <taxon>Planctomycetia</taxon>
        <taxon>Gemmatales</taxon>
        <taxon>Gemmataceae</taxon>
        <taxon>Gemmata</taxon>
    </lineage>
</organism>
<dbReference type="Proteomes" id="UP000676565">
    <property type="component" value="Unassembled WGS sequence"/>
</dbReference>
<sequence length="189" mass="20281">MLRALAPLLAVAVLIASTQAAPVPKHLMRNNEALYFPTTVGTKWVYVLNGQNETTDEITAVEDKGGGKLVTVNGNSNDPTCWQVSGAGVFIVSMGKEVCNPAIPMLRLPHEKGAAWTSQSLNADKIRGLFASHGPEPVEVGAGKFQAIRVEVEWVQNNKVTFWYAPEVGVVKAGGGLIKELKSFTPGKR</sequence>
<feature type="signal peptide" evidence="1">
    <location>
        <begin position="1"/>
        <end position="20"/>
    </location>
</feature>
<evidence type="ECO:0000313" key="3">
    <source>
        <dbReference type="Proteomes" id="UP000676565"/>
    </source>
</evidence>
<proteinExistence type="predicted"/>
<dbReference type="EMBL" id="JAGKQQ010000001">
    <property type="protein sequence ID" value="MBP3954674.1"/>
    <property type="molecule type" value="Genomic_DNA"/>
</dbReference>
<keyword evidence="1" id="KW-0732">Signal</keyword>
<comment type="caution">
    <text evidence="2">The sequence shown here is derived from an EMBL/GenBank/DDBJ whole genome shotgun (WGS) entry which is preliminary data.</text>
</comment>
<protein>
    <submittedName>
        <fullName evidence="2">Uncharacterized protein</fullName>
    </submittedName>
</protein>
<evidence type="ECO:0000256" key="1">
    <source>
        <dbReference type="SAM" id="SignalP"/>
    </source>
</evidence>
<dbReference type="Gene3D" id="2.40.360.20">
    <property type="match status" value="1"/>
</dbReference>
<gene>
    <name evidence="2" type="ORF">J8F10_05175</name>
</gene>
<dbReference type="RefSeq" id="WP_210652793.1">
    <property type="nucleotide sequence ID" value="NZ_JAGKQQ010000001.1"/>
</dbReference>
<name>A0ABS5BLT6_9BACT</name>